<organism evidence="1 2">
    <name type="scientific">Nesidiocoris tenuis</name>
    <dbReference type="NCBI Taxonomy" id="355587"/>
    <lineage>
        <taxon>Eukaryota</taxon>
        <taxon>Metazoa</taxon>
        <taxon>Ecdysozoa</taxon>
        <taxon>Arthropoda</taxon>
        <taxon>Hexapoda</taxon>
        <taxon>Insecta</taxon>
        <taxon>Pterygota</taxon>
        <taxon>Neoptera</taxon>
        <taxon>Paraneoptera</taxon>
        <taxon>Hemiptera</taxon>
        <taxon>Heteroptera</taxon>
        <taxon>Panheteroptera</taxon>
        <taxon>Cimicomorpha</taxon>
        <taxon>Miridae</taxon>
        <taxon>Dicyphina</taxon>
        <taxon>Nesidiocoris</taxon>
    </lineage>
</organism>
<evidence type="ECO:0000313" key="1">
    <source>
        <dbReference type="EMBL" id="CAA9998814.1"/>
    </source>
</evidence>
<sequence>MSSRQYCPAADVALNTLFDLTKKPDADFTEEEAAHQQDAELKCNTINKQLPPLHIGQKVLVKLNEASPEWAEGKIQHSSDASYNLQIGNRQYRQNRAKV</sequence>
<reference evidence="1 2" key="1">
    <citation type="submission" date="2020-02" db="EMBL/GenBank/DDBJ databases">
        <authorList>
            <person name="Ferguson B K."/>
        </authorList>
    </citation>
    <scope>NUCLEOTIDE SEQUENCE [LARGE SCALE GENOMIC DNA]</scope>
</reference>
<evidence type="ECO:0000313" key="2">
    <source>
        <dbReference type="Proteomes" id="UP000479000"/>
    </source>
</evidence>
<dbReference type="AlphaFoldDB" id="A0A6H5G920"/>
<dbReference type="Proteomes" id="UP000479000">
    <property type="component" value="Unassembled WGS sequence"/>
</dbReference>
<keyword evidence="2" id="KW-1185">Reference proteome</keyword>
<protein>
    <submittedName>
        <fullName evidence="1">Uncharacterized protein</fullName>
    </submittedName>
</protein>
<name>A0A6H5G920_9HEMI</name>
<accession>A0A6H5G920</accession>
<dbReference type="EMBL" id="CADCXU010007344">
    <property type="protein sequence ID" value="CAA9998814.1"/>
    <property type="molecule type" value="Genomic_DNA"/>
</dbReference>
<gene>
    <name evidence="1" type="ORF">NTEN_LOCUS5097</name>
</gene>
<proteinExistence type="predicted"/>